<dbReference type="Proteomes" id="UP001487740">
    <property type="component" value="Unassembled WGS sequence"/>
</dbReference>
<gene>
    <name evidence="2" type="ORF">O3P69_000689</name>
</gene>
<name>A0AAW0UUR7_SCYPA</name>
<keyword evidence="1" id="KW-1133">Transmembrane helix</keyword>
<proteinExistence type="predicted"/>
<feature type="transmembrane region" description="Helical" evidence="1">
    <location>
        <begin position="71"/>
        <end position="98"/>
    </location>
</feature>
<keyword evidence="3" id="KW-1185">Reference proteome</keyword>
<dbReference type="AlphaFoldDB" id="A0AAW0UUR7"/>
<comment type="caution">
    <text evidence="2">The sequence shown here is derived from an EMBL/GenBank/DDBJ whole genome shotgun (WGS) entry which is preliminary data.</text>
</comment>
<evidence type="ECO:0000313" key="3">
    <source>
        <dbReference type="Proteomes" id="UP001487740"/>
    </source>
</evidence>
<dbReference type="EMBL" id="JARAKH010000007">
    <property type="protein sequence ID" value="KAK8402442.1"/>
    <property type="molecule type" value="Genomic_DNA"/>
</dbReference>
<protein>
    <submittedName>
        <fullName evidence="2">Uncharacterized protein</fullName>
    </submittedName>
</protein>
<evidence type="ECO:0000313" key="2">
    <source>
        <dbReference type="EMBL" id="KAK8402442.1"/>
    </source>
</evidence>
<accession>A0AAW0UUR7</accession>
<evidence type="ECO:0000256" key="1">
    <source>
        <dbReference type="SAM" id="Phobius"/>
    </source>
</evidence>
<keyword evidence="1" id="KW-0812">Transmembrane</keyword>
<sequence length="99" mass="10118">MTSQSPSTKPLVLMIPVLLCPPSGNNEDAAMVDNLSEGLLPLAVFGSSSSSSSSSSSQKMVIEVSSPQDGMVLGVVLVSFAILDLAAGLLGGLLKLLYH</sequence>
<reference evidence="2 3" key="1">
    <citation type="submission" date="2023-03" db="EMBL/GenBank/DDBJ databases">
        <title>High-quality genome of Scylla paramamosain provides insights in environmental adaptation.</title>
        <authorList>
            <person name="Zhang L."/>
        </authorList>
    </citation>
    <scope>NUCLEOTIDE SEQUENCE [LARGE SCALE GENOMIC DNA]</scope>
    <source>
        <strain evidence="2">LZ_2023a</strain>
        <tissue evidence="2">Muscle</tissue>
    </source>
</reference>
<keyword evidence="1" id="KW-0472">Membrane</keyword>
<organism evidence="2 3">
    <name type="scientific">Scylla paramamosain</name>
    <name type="common">Mud crab</name>
    <dbReference type="NCBI Taxonomy" id="85552"/>
    <lineage>
        <taxon>Eukaryota</taxon>
        <taxon>Metazoa</taxon>
        <taxon>Ecdysozoa</taxon>
        <taxon>Arthropoda</taxon>
        <taxon>Crustacea</taxon>
        <taxon>Multicrustacea</taxon>
        <taxon>Malacostraca</taxon>
        <taxon>Eumalacostraca</taxon>
        <taxon>Eucarida</taxon>
        <taxon>Decapoda</taxon>
        <taxon>Pleocyemata</taxon>
        <taxon>Brachyura</taxon>
        <taxon>Eubrachyura</taxon>
        <taxon>Portunoidea</taxon>
        <taxon>Portunidae</taxon>
        <taxon>Portuninae</taxon>
        <taxon>Scylla</taxon>
    </lineage>
</organism>